<keyword evidence="3 12" id="KW-0813">Transport</keyword>
<evidence type="ECO:0008006" key="16">
    <source>
        <dbReference type="Google" id="ProtNLM"/>
    </source>
</evidence>
<dbReference type="InterPro" id="IPR001873">
    <property type="entry name" value="ENaC"/>
</dbReference>
<protein>
    <recommendedName>
        <fullName evidence="16">Pickpocket protein 28-like</fullName>
    </recommendedName>
</protein>
<name>A0ABM5KUM1_DIAVI</name>
<evidence type="ECO:0000256" key="12">
    <source>
        <dbReference type="RuleBase" id="RU000679"/>
    </source>
</evidence>
<evidence type="ECO:0000256" key="11">
    <source>
        <dbReference type="ARBA" id="ARBA00023303"/>
    </source>
</evidence>
<dbReference type="PANTHER" id="PTHR11690:SF288">
    <property type="entry name" value="AMILORIDE-SENSITIVE NA+ CHANNEL-RELATED"/>
    <property type="match status" value="1"/>
</dbReference>
<keyword evidence="6 13" id="KW-1133">Transmembrane helix</keyword>
<evidence type="ECO:0000256" key="6">
    <source>
        <dbReference type="ARBA" id="ARBA00022989"/>
    </source>
</evidence>
<evidence type="ECO:0000256" key="5">
    <source>
        <dbReference type="ARBA" id="ARBA00022692"/>
    </source>
</evidence>
<dbReference type="Pfam" id="PF00858">
    <property type="entry name" value="ASC"/>
    <property type="match status" value="1"/>
</dbReference>
<evidence type="ECO:0000256" key="4">
    <source>
        <dbReference type="ARBA" id="ARBA00022461"/>
    </source>
</evidence>
<evidence type="ECO:0000256" key="1">
    <source>
        <dbReference type="ARBA" id="ARBA00004141"/>
    </source>
</evidence>
<dbReference type="EnsemblMetazoa" id="XM_050657931.1">
    <property type="protein sequence ID" value="XP_050513888.1"/>
    <property type="gene ID" value="LOC126889555"/>
</dbReference>
<keyword evidence="10 12" id="KW-0739">Sodium transport</keyword>
<evidence type="ECO:0000256" key="3">
    <source>
        <dbReference type="ARBA" id="ARBA00022448"/>
    </source>
</evidence>
<evidence type="ECO:0000256" key="10">
    <source>
        <dbReference type="ARBA" id="ARBA00023201"/>
    </source>
</evidence>
<proteinExistence type="inferred from homology"/>
<reference evidence="14" key="1">
    <citation type="submission" date="2025-05" db="UniProtKB">
        <authorList>
            <consortium name="EnsemblMetazoa"/>
        </authorList>
    </citation>
    <scope>IDENTIFICATION</scope>
</reference>
<evidence type="ECO:0000256" key="8">
    <source>
        <dbReference type="ARBA" id="ARBA00023065"/>
    </source>
</evidence>
<feature type="transmembrane region" description="Helical" evidence="13">
    <location>
        <begin position="486"/>
        <end position="512"/>
    </location>
</feature>
<evidence type="ECO:0000256" key="9">
    <source>
        <dbReference type="ARBA" id="ARBA00023136"/>
    </source>
</evidence>
<keyword evidence="7" id="KW-0915">Sodium</keyword>
<dbReference type="PRINTS" id="PR01078">
    <property type="entry name" value="AMINACHANNEL"/>
</dbReference>
<evidence type="ECO:0000256" key="2">
    <source>
        <dbReference type="ARBA" id="ARBA00007193"/>
    </source>
</evidence>
<dbReference type="GeneID" id="126889555"/>
<keyword evidence="9 13" id="KW-0472">Membrane</keyword>
<sequence length="531" mass="61112">MGKNRSTKKSCCKRFGKYLREYSNFSGIHGVQYFGEKRTYFEKIWWFIVFVIALSSCVYAILEVYHKWIRSPVIVTFATQETQIYSIPFPAVTICPESKTNQSLYNHTNITRKIIENVDLTEDEQNNLNYISLVCDHGPHTWGFAWGKFIDENFYEVLAKVNCRSPLNECEYMGRRVQCDTIFVPIITDDGICYSFNILDKSDIFKDFVVSNLNFHKADKTNNDWTIETGYAKHLGKHTYPRRALFSGLKNGLSVSFRSTREDIDASCKSGLQGYKVLLHLPSRLPLLSHGYFRVPENEVVIAGVNPSMITTSNTLKNYDVAKRNCYFSYEKDLHFFKIYTIRNCKIECLTNFTLYYCGCVGFYMPRENGTKICGTDLGIQICMLEAADKLQTLNLPDFSSQNETKTHQFHGNFTACDCLPMCSDLTYNVELSQSRWNWLSAFRARATNRTRIDPSGVSVSKLIIFFKTSDFIYSERNELYGPLDFLANFGGLLGLFTGFSLLSLMEIVYFLTIRICCNVKLYGHWSGNDN</sequence>
<evidence type="ECO:0000256" key="7">
    <source>
        <dbReference type="ARBA" id="ARBA00023053"/>
    </source>
</evidence>
<dbReference type="Gene3D" id="2.60.470.10">
    <property type="entry name" value="Acid-sensing ion channels like domains"/>
    <property type="match status" value="1"/>
</dbReference>
<keyword evidence="8 12" id="KW-0406">Ion transport</keyword>
<keyword evidence="11 12" id="KW-0407">Ion channel</keyword>
<organism evidence="14 15">
    <name type="scientific">Diabrotica virgifera virgifera</name>
    <name type="common">western corn rootworm</name>
    <dbReference type="NCBI Taxonomy" id="50390"/>
    <lineage>
        <taxon>Eukaryota</taxon>
        <taxon>Metazoa</taxon>
        <taxon>Ecdysozoa</taxon>
        <taxon>Arthropoda</taxon>
        <taxon>Hexapoda</taxon>
        <taxon>Insecta</taxon>
        <taxon>Pterygota</taxon>
        <taxon>Neoptera</taxon>
        <taxon>Endopterygota</taxon>
        <taxon>Coleoptera</taxon>
        <taxon>Polyphaga</taxon>
        <taxon>Cucujiformia</taxon>
        <taxon>Chrysomeloidea</taxon>
        <taxon>Chrysomelidae</taxon>
        <taxon>Galerucinae</taxon>
        <taxon>Diabroticina</taxon>
        <taxon>Diabroticites</taxon>
        <taxon>Diabrotica</taxon>
    </lineage>
</organism>
<feature type="transmembrane region" description="Helical" evidence="13">
    <location>
        <begin position="44"/>
        <end position="62"/>
    </location>
</feature>
<dbReference type="RefSeq" id="XP_050513888.1">
    <property type="nucleotide sequence ID" value="XM_050657931.1"/>
</dbReference>
<comment type="similarity">
    <text evidence="2 12">Belongs to the amiloride-sensitive sodium channel (TC 1.A.6) family.</text>
</comment>
<keyword evidence="5 12" id="KW-0812">Transmembrane</keyword>
<accession>A0ABM5KUM1</accession>
<keyword evidence="4 12" id="KW-0894">Sodium channel</keyword>
<keyword evidence="15" id="KW-1185">Reference proteome</keyword>
<comment type="subcellular location">
    <subcellularLocation>
        <location evidence="1">Membrane</location>
        <topology evidence="1">Multi-pass membrane protein</topology>
    </subcellularLocation>
</comment>
<dbReference type="Gene3D" id="1.10.287.770">
    <property type="entry name" value="YojJ-like"/>
    <property type="match status" value="1"/>
</dbReference>
<dbReference type="PANTHER" id="PTHR11690">
    <property type="entry name" value="AMILORIDE-SENSITIVE SODIUM CHANNEL-RELATED"/>
    <property type="match status" value="1"/>
</dbReference>
<evidence type="ECO:0000256" key="13">
    <source>
        <dbReference type="SAM" id="Phobius"/>
    </source>
</evidence>
<dbReference type="Proteomes" id="UP001652700">
    <property type="component" value="Unplaced"/>
</dbReference>
<evidence type="ECO:0000313" key="14">
    <source>
        <dbReference type="EnsemblMetazoa" id="XP_050513888.1"/>
    </source>
</evidence>
<evidence type="ECO:0000313" key="15">
    <source>
        <dbReference type="Proteomes" id="UP001652700"/>
    </source>
</evidence>